<dbReference type="EMBL" id="CP017834">
    <property type="protein sequence ID" value="APJ04448.1"/>
    <property type="molecule type" value="Genomic_DNA"/>
</dbReference>
<keyword evidence="5" id="KW-0732">Signal</keyword>
<dbReference type="GO" id="GO:0009055">
    <property type="term" value="F:electron transfer activity"/>
    <property type="evidence" value="ECO:0007669"/>
    <property type="project" value="InterPro"/>
</dbReference>
<feature type="signal peptide" evidence="5">
    <location>
        <begin position="1"/>
        <end position="21"/>
    </location>
</feature>
<feature type="domain" description="Cytochrome c" evidence="6">
    <location>
        <begin position="26"/>
        <end position="108"/>
    </location>
</feature>
<protein>
    <recommendedName>
        <fullName evidence="6">Cytochrome c domain-containing protein</fullName>
    </recommendedName>
</protein>
<evidence type="ECO:0000259" key="6">
    <source>
        <dbReference type="PROSITE" id="PS51007"/>
    </source>
</evidence>
<evidence type="ECO:0000256" key="5">
    <source>
        <dbReference type="SAM" id="SignalP"/>
    </source>
</evidence>
<dbReference type="KEGG" id="saqi:AXG55_11225"/>
<dbReference type="PROSITE" id="PS51007">
    <property type="entry name" value="CYTC"/>
    <property type="match status" value="1"/>
</dbReference>
<accession>A0A1L4D2L8</accession>
<dbReference type="RefSeq" id="WP_233231171.1">
    <property type="nucleotide sequence ID" value="NZ_CP017834.1"/>
</dbReference>
<sequence length="108" mass="12019">MRKKVFILSVFSILFSPHSFANTNEQVLNQGKSIYVNQCSMCHGSKGLGDGPVGKNLSKKLPSLKKQTQEKQIIDVLNGPKLELMPDFRTSLSPEQKKAIAKYIIEAL</sequence>
<dbReference type="GO" id="GO:0046872">
    <property type="term" value="F:metal ion binding"/>
    <property type="evidence" value="ECO:0007669"/>
    <property type="project" value="UniProtKB-KW"/>
</dbReference>
<evidence type="ECO:0000313" key="8">
    <source>
        <dbReference type="Proteomes" id="UP000184731"/>
    </source>
</evidence>
<dbReference type="GO" id="GO:0020037">
    <property type="term" value="F:heme binding"/>
    <property type="evidence" value="ECO:0007669"/>
    <property type="project" value="InterPro"/>
</dbReference>
<evidence type="ECO:0000313" key="7">
    <source>
        <dbReference type="EMBL" id="APJ04448.1"/>
    </source>
</evidence>
<evidence type="ECO:0000256" key="3">
    <source>
        <dbReference type="ARBA" id="ARBA00023004"/>
    </source>
</evidence>
<name>A0A1L4D2L8_9BACT</name>
<dbReference type="InterPro" id="IPR036909">
    <property type="entry name" value="Cyt_c-like_dom_sf"/>
</dbReference>
<organism evidence="7 8">
    <name type="scientific">Silvanigrella aquatica</name>
    <dbReference type="NCBI Taxonomy" id="1915309"/>
    <lineage>
        <taxon>Bacteria</taxon>
        <taxon>Pseudomonadati</taxon>
        <taxon>Bdellovibrionota</taxon>
        <taxon>Oligoflexia</taxon>
        <taxon>Silvanigrellales</taxon>
        <taxon>Silvanigrellaceae</taxon>
        <taxon>Silvanigrella</taxon>
    </lineage>
</organism>
<dbReference type="InterPro" id="IPR009056">
    <property type="entry name" value="Cyt_c-like_dom"/>
</dbReference>
<dbReference type="Proteomes" id="UP000184731">
    <property type="component" value="Chromosome"/>
</dbReference>
<reference evidence="7 8" key="1">
    <citation type="submission" date="2016-10" db="EMBL/GenBank/DDBJ databases">
        <title>Silvanigrella aquatica sp. nov., isolated from a freshwater lake located in the Black Forest, Germany, description of Silvanigrellaceae fam. nov., Silvanigrellales ord. nov., reclassification of the order Bdellovibrionales in the class Oligoflexia, reclassification of the families Bacteriovoracaceae and Halobacteriovoraceae in the new order Bacteriovoracales ord. nov., and reclassification of the family Pseudobacteriovoracaceae in the order Oligoflexiales.</title>
        <authorList>
            <person name="Hahn M.W."/>
            <person name="Schmidt J."/>
            <person name="Koll U."/>
            <person name="Rohde M."/>
            <person name="Verbag S."/>
            <person name="Pitt A."/>
            <person name="Nakai R."/>
            <person name="Naganuma T."/>
            <person name="Lang E."/>
        </authorList>
    </citation>
    <scope>NUCLEOTIDE SEQUENCE [LARGE SCALE GENOMIC DNA]</scope>
    <source>
        <strain evidence="7 8">MWH-Nonnen-W8red</strain>
    </source>
</reference>
<evidence type="ECO:0000256" key="2">
    <source>
        <dbReference type="ARBA" id="ARBA00022723"/>
    </source>
</evidence>
<proteinExistence type="predicted"/>
<dbReference type="STRING" id="1915309.AXG55_11225"/>
<keyword evidence="3 4" id="KW-0408">Iron</keyword>
<dbReference type="Pfam" id="PF13442">
    <property type="entry name" value="Cytochrome_CBB3"/>
    <property type="match status" value="1"/>
</dbReference>
<evidence type="ECO:0000256" key="1">
    <source>
        <dbReference type="ARBA" id="ARBA00022617"/>
    </source>
</evidence>
<keyword evidence="1 4" id="KW-0349">Heme</keyword>
<dbReference type="Gene3D" id="1.10.760.10">
    <property type="entry name" value="Cytochrome c-like domain"/>
    <property type="match status" value="1"/>
</dbReference>
<keyword evidence="8" id="KW-1185">Reference proteome</keyword>
<evidence type="ECO:0000256" key="4">
    <source>
        <dbReference type="PROSITE-ProRule" id="PRU00433"/>
    </source>
</evidence>
<dbReference type="SUPFAM" id="SSF46626">
    <property type="entry name" value="Cytochrome c"/>
    <property type="match status" value="1"/>
</dbReference>
<dbReference type="AlphaFoldDB" id="A0A1L4D2L8"/>
<keyword evidence="2 4" id="KW-0479">Metal-binding</keyword>
<feature type="chain" id="PRO_5013063625" description="Cytochrome c domain-containing protein" evidence="5">
    <location>
        <begin position="22"/>
        <end position="108"/>
    </location>
</feature>
<gene>
    <name evidence="7" type="ORF">AXG55_11225</name>
</gene>